<gene>
    <name evidence="1" type="primary">yyaQ</name>
    <name evidence="1" type="ORF">PPSC2_03555</name>
</gene>
<dbReference type="STRING" id="1406.LK13_16365"/>
<dbReference type="PANTHER" id="PTHR35145:SF1">
    <property type="entry name" value="CYTOPLASMIC PROTEIN"/>
    <property type="match status" value="1"/>
</dbReference>
<dbReference type="EMBL" id="CP002213">
    <property type="protein sequence ID" value="ADO54686.1"/>
    <property type="molecule type" value="Genomic_DNA"/>
</dbReference>
<evidence type="ECO:0000313" key="2">
    <source>
        <dbReference type="Proteomes" id="UP000006868"/>
    </source>
</evidence>
<dbReference type="Pfam" id="PF04237">
    <property type="entry name" value="YjbR"/>
    <property type="match status" value="1"/>
</dbReference>
<dbReference type="RefSeq" id="WP_013369322.1">
    <property type="nucleotide sequence ID" value="NC_014622.2"/>
</dbReference>
<dbReference type="Proteomes" id="UP000006868">
    <property type="component" value="Chromosome"/>
</dbReference>
<dbReference type="AlphaFoldDB" id="E3EGP7"/>
<dbReference type="HOGENOM" id="CLU_105851_1_1_9"/>
<accession>E3EGP7</accession>
<proteinExistence type="predicted"/>
<dbReference type="PATRIC" id="fig|886882.15.peg.696"/>
<organism evidence="1 2">
    <name type="scientific">Paenibacillus polymyxa (strain SC2)</name>
    <name type="common">Bacillus polymyxa</name>
    <dbReference type="NCBI Taxonomy" id="886882"/>
    <lineage>
        <taxon>Bacteria</taxon>
        <taxon>Bacillati</taxon>
        <taxon>Bacillota</taxon>
        <taxon>Bacilli</taxon>
        <taxon>Bacillales</taxon>
        <taxon>Paenibacillaceae</taxon>
        <taxon>Paenibacillus</taxon>
    </lineage>
</organism>
<dbReference type="InterPro" id="IPR038056">
    <property type="entry name" value="YjbR-like_sf"/>
</dbReference>
<dbReference type="SUPFAM" id="SSF142906">
    <property type="entry name" value="YjbR-like"/>
    <property type="match status" value="1"/>
</dbReference>
<protein>
    <submittedName>
        <fullName evidence="1">MmcQ-like protein</fullName>
    </submittedName>
</protein>
<dbReference type="PANTHER" id="PTHR35145">
    <property type="entry name" value="CYTOPLASMIC PROTEIN-RELATED"/>
    <property type="match status" value="1"/>
</dbReference>
<evidence type="ECO:0000313" key="1">
    <source>
        <dbReference type="EMBL" id="ADO54686.1"/>
    </source>
</evidence>
<sequence>MFEQIVAYGLSQKEAVKDYPFGADPLVLKVGGKMFALLTEKDGISHVSLKCDPVIAENLREQNKAIKPGYHLNKRHWNTIEVDNSFPLEDLYSMIDHSYELAFKGLTKAQREAITMRIRTTDM</sequence>
<name>E3EGP7_PAEPS</name>
<dbReference type="InterPro" id="IPR007351">
    <property type="entry name" value="YjbR"/>
</dbReference>
<dbReference type="Gene3D" id="3.90.1150.30">
    <property type="match status" value="1"/>
</dbReference>
<dbReference type="OrthoDB" id="9789813at2"/>
<dbReference type="InterPro" id="IPR058532">
    <property type="entry name" value="YjbR/MT2646/Rv2570-like"/>
</dbReference>
<dbReference type="KEGG" id="ppm:PPSC2_03555"/>
<dbReference type="eggNOG" id="COG2315">
    <property type="taxonomic scope" value="Bacteria"/>
</dbReference>
<reference evidence="1 2" key="1">
    <citation type="journal article" date="2011" name="J. Bacteriol.">
        <title>Complete genome sequence of Paenibacillus polymyxa SC2, a strain of plant growth-promoting Rhizobacterium with broad-spectrum antimicrobial activity.</title>
        <authorList>
            <person name="Ma M."/>
            <person name="Wang C."/>
            <person name="Ding Y."/>
            <person name="Li L."/>
            <person name="Shen D."/>
            <person name="Jiang X."/>
            <person name="Guan D."/>
            <person name="Cao F."/>
            <person name="Chen H."/>
            <person name="Feng R."/>
            <person name="Wang X."/>
            <person name="Ge Y."/>
            <person name="Yao L."/>
            <person name="Bing X."/>
            <person name="Yang X."/>
            <person name="Li J."/>
            <person name="Du B."/>
        </authorList>
    </citation>
    <scope>NUCLEOTIDE SEQUENCE [LARGE SCALE GENOMIC DNA]</scope>
    <source>
        <strain evidence="1 2">SC2</strain>
    </source>
</reference>